<evidence type="ECO:0000313" key="4">
    <source>
        <dbReference type="EMBL" id="GAH79013.1"/>
    </source>
</evidence>
<reference evidence="4" key="1">
    <citation type="journal article" date="2014" name="Front. Microbiol.">
        <title>High frequency of phylogenetically diverse reductive dehalogenase-homologous genes in deep subseafloor sedimentary metagenomes.</title>
        <authorList>
            <person name="Kawai M."/>
            <person name="Futagami T."/>
            <person name="Toyoda A."/>
            <person name="Takaki Y."/>
            <person name="Nishi S."/>
            <person name="Hori S."/>
            <person name="Arai W."/>
            <person name="Tsubouchi T."/>
            <person name="Morono Y."/>
            <person name="Uchiyama I."/>
            <person name="Ito T."/>
            <person name="Fujiyama A."/>
            <person name="Inagaki F."/>
            <person name="Takami H."/>
        </authorList>
    </citation>
    <scope>NUCLEOTIDE SEQUENCE</scope>
    <source>
        <strain evidence="4">Expedition CK06-06</strain>
    </source>
</reference>
<dbReference type="GO" id="GO:0005524">
    <property type="term" value="F:ATP binding"/>
    <property type="evidence" value="ECO:0007669"/>
    <property type="project" value="InterPro"/>
</dbReference>
<feature type="domain" description="ABC transporter" evidence="3">
    <location>
        <begin position="4"/>
        <end position="42"/>
    </location>
</feature>
<proteinExistence type="inferred from homology"/>
<accession>X1KAC5</accession>
<gene>
    <name evidence="4" type="ORF">S03H2_62697</name>
</gene>
<dbReference type="GO" id="GO:0016887">
    <property type="term" value="F:ATP hydrolysis activity"/>
    <property type="evidence" value="ECO:0007669"/>
    <property type="project" value="InterPro"/>
</dbReference>
<name>X1KAC5_9ZZZZ</name>
<evidence type="ECO:0000256" key="2">
    <source>
        <dbReference type="ARBA" id="ARBA00022448"/>
    </source>
</evidence>
<keyword evidence="2" id="KW-0813">Transport</keyword>
<sequence>MGLGDRAKDRAGTYSRGMRQRLALARAMVHDPEILVLDEPTAGVDPSGQIEVRQIMLDVAHKQNKTVFLSCTRSGDW</sequence>
<comment type="caution">
    <text evidence="4">The sequence shown here is derived from an EMBL/GenBank/DDBJ whole genome shotgun (WGS) entry which is preliminary data.</text>
</comment>
<dbReference type="AlphaFoldDB" id="X1KAC5"/>
<organism evidence="4">
    <name type="scientific">marine sediment metagenome</name>
    <dbReference type="NCBI Taxonomy" id="412755"/>
    <lineage>
        <taxon>unclassified sequences</taxon>
        <taxon>metagenomes</taxon>
        <taxon>ecological metagenomes</taxon>
    </lineage>
</organism>
<comment type="similarity">
    <text evidence="1">Belongs to the ABC transporter superfamily.</text>
</comment>
<dbReference type="PANTHER" id="PTHR43335">
    <property type="entry name" value="ABC TRANSPORTER, ATP-BINDING PROTEIN"/>
    <property type="match status" value="1"/>
</dbReference>
<evidence type="ECO:0000256" key="1">
    <source>
        <dbReference type="ARBA" id="ARBA00005417"/>
    </source>
</evidence>
<dbReference type="Pfam" id="PF00005">
    <property type="entry name" value="ABC_tran"/>
    <property type="match status" value="1"/>
</dbReference>
<dbReference type="EMBL" id="BARU01040568">
    <property type="protein sequence ID" value="GAH79013.1"/>
    <property type="molecule type" value="Genomic_DNA"/>
</dbReference>
<dbReference type="Gene3D" id="3.40.50.300">
    <property type="entry name" value="P-loop containing nucleotide triphosphate hydrolases"/>
    <property type="match status" value="1"/>
</dbReference>
<protein>
    <recommendedName>
        <fullName evidence="3">ABC transporter domain-containing protein</fullName>
    </recommendedName>
</protein>
<dbReference type="InterPro" id="IPR027417">
    <property type="entry name" value="P-loop_NTPase"/>
</dbReference>
<dbReference type="SUPFAM" id="SSF52540">
    <property type="entry name" value="P-loop containing nucleoside triphosphate hydrolases"/>
    <property type="match status" value="1"/>
</dbReference>
<dbReference type="InterPro" id="IPR003439">
    <property type="entry name" value="ABC_transporter-like_ATP-bd"/>
</dbReference>
<evidence type="ECO:0000259" key="3">
    <source>
        <dbReference type="Pfam" id="PF00005"/>
    </source>
</evidence>
<dbReference type="PANTHER" id="PTHR43335:SF4">
    <property type="entry name" value="ABC TRANSPORTER, ATP-BINDING PROTEIN"/>
    <property type="match status" value="1"/>
</dbReference>